<sequence>MRLLLTSLLVMAPFLTGCNGGDDAVEPAPVPTRSVPFTPPVVTPQAPVVP</sequence>
<name>A0ABP6Q1Q8_9ACTN</name>
<protein>
    <submittedName>
        <fullName evidence="2">Uncharacterized protein</fullName>
    </submittedName>
</protein>
<comment type="caution">
    <text evidence="2">The sequence shown here is derived from an EMBL/GenBank/DDBJ whole genome shotgun (WGS) entry which is preliminary data.</text>
</comment>
<dbReference type="EMBL" id="BAAAUV010000003">
    <property type="protein sequence ID" value="GAA3199495.1"/>
    <property type="molecule type" value="Genomic_DNA"/>
</dbReference>
<feature type="compositionally biased region" description="Pro residues" evidence="1">
    <location>
        <begin position="37"/>
        <end position="50"/>
    </location>
</feature>
<evidence type="ECO:0000313" key="3">
    <source>
        <dbReference type="Proteomes" id="UP001501237"/>
    </source>
</evidence>
<evidence type="ECO:0000313" key="2">
    <source>
        <dbReference type="EMBL" id="GAA3199495.1"/>
    </source>
</evidence>
<dbReference type="Proteomes" id="UP001501237">
    <property type="component" value="Unassembled WGS sequence"/>
</dbReference>
<evidence type="ECO:0000256" key="1">
    <source>
        <dbReference type="SAM" id="MobiDB-lite"/>
    </source>
</evidence>
<gene>
    <name evidence="2" type="ORF">GCM10010468_11730</name>
</gene>
<feature type="region of interest" description="Disordered" evidence="1">
    <location>
        <begin position="21"/>
        <end position="50"/>
    </location>
</feature>
<proteinExistence type="predicted"/>
<dbReference type="PROSITE" id="PS51257">
    <property type="entry name" value="PROKAR_LIPOPROTEIN"/>
    <property type="match status" value="1"/>
</dbReference>
<reference evidence="3" key="1">
    <citation type="journal article" date="2019" name="Int. J. Syst. Evol. Microbiol.">
        <title>The Global Catalogue of Microorganisms (GCM) 10K type strain sequencing project: providing services to taxonomists for standard genome sequencing and annotation.</title>
        <authorList>
            <consortium name="The Broad Institute Genomics Platform"/>
            <consortium name="The Broad Institute Genome Sequencing Center for Infectious Disease"/>
            <person name="Wu L."/>
            <person name="Ma J."/>
        </authorList>
    </citation>
    <scope>NUCLEOTIDE SEQUENCE [LARGE SCALE GENOMIC DNA]</scope>
    <source>
        <strain evidence="3">JCM 9377</strain>
    </source>
</reference>
<keyword evidence="3" id="KW-1185">Reference proteome</keyword>
<organism evidence="2 3">
    <name type="scientific">Actinocorallia longicatena</name>
    <dbReference type="NCBI Taxonomy" id="111803"/>
    <lineage>
        <taxon>Bacteria</taxon>
        <taxon>Bacillati</taxon>
        <taxon>Actinomycetota</taxon>
        <taxon>Actinomycetes</taxon>
        <taxon>Streptosporangiales</taxon>
        <taxon>Thermomonosporaceae</taxon>
        <taxon>Actinocorallia</taxon>
    </lineage>
</organism>
<accession>A0ABP6Q1Q8</accession>